<evidence type="ECO:0000313" key="3">
    <source>
        <dbReference type="Proteomes" id="UP000307574"/>
    </source>
</evidence>
<evidence type="ECO:0000313" key="2">
    <source>
        <dbReference type="EMBL" id="TKF36973.1"/>
    </source>
</evidence>
<evidence type="ECO:0000256" key="1">
    <source>
        <dbReference type="SAM" id="Phobius"/>
    </source>
</evidence>
<sequence>MITLKLILALFSMVIFWYFVIWCVLGAISGAVLSLGDPQRIVFIDKQLAKDVDKLHSDYQCMMSYNILTRFMLYCFKYPFIRYRVKVYSWKFNAFMWLNCIGFWLFFITLCIALLAKLL</sequence>
<dbReference type="Proteomes" id="UP000307574">
    <property type="component" value="Unassembled WGS sequence"/>
</dbReference>
<comment type="caution">
    <text evidence="2">The sequence shown here is derived from an EMBL/GenBank/DDBJ whole genome shotgun (WGS) entry which is preliminary data.</text>
</comment>
<feature type="transmembrane region" description="Helical" evidence="1">
    <location>
        <begin position="62"/>
        <end position="80"/>
    </location>
</feature>
<proteinExistence type="predicted"/>
<keyword evidence="1" id="KW-0812">Transmembrane</keyword>
<keyword evidence="1" id="KW-1133">Transmembrane helix</keyword>
<keyword evidence="1" id="KW-0472">Membrane</keyword>
<feature type="transmembrane region" description="Helical" evidence="1">
    <location>
        <begin position="7"/>
        <end position="33"/>
    </location>
</feature>
<protein>
    <submittedName>
        <fullName evidence="2">Uncharacterized protein</fullName>
    </submittedName>
</protein>
<feature type="transmembrane region" description="Helical" evidence="1">
    <location>
        <begin position="92"/>
        <end position="116"/>
    </location>
</feature>
<organism evidence="2 3">
    <name type="scientific">Vibrio kanaloae</name>
    <dbReference type="NCBI Taxonomy" id="170673"/>
    <lineage>
        <taxon>Bacteria</taxon>
        <taxon>Pseudomonadati</taxon>
        <taxon>Pseudomonadota</taxon>
        <taxon>Gammaproteobacteria</taxon>
        <taxon>Vibrionales</taxon>
        <taxon>Vibrionaceae</taxon>
        <taxon>Vibrio</taxon>
    </lineage>
</organism>
<name>A0A4U1ZPQ0_9VIBR</name>
<gene>
    <name evidence="2" type="ORF">FCV50_01325</name>
</gene>
<dbReference type="EMBL" id="SYUV01000004">
    <property type="protein sequence ID" value="TKF36973.1"/>
    <property type="molecule type" value="Genomic_DNA"/>
</dbReference>
<accession>A0A4U1ZPQ0</accession>
<dbReference type="AlphaFoldDB" id="A0A4U1ZPQ0"/>
<reference evidence="2 3" key="1">
    <citation type="submission" date="2019-04" db="EMBL/GenBank/DDBJ databases">
        <title>A reverse ecology approach based on a biological definition of microbial populations.</title>
        <authorList>
            <person name="Arevalo P."/>
            <person name="Vaninsberghe D."/>
            <person name="Elsherbini J."/>
            <person name="Gore J."/>
            <person name="Polz M."/>
        </authorList>
    </citation>
    <scope>NUCLEOTIDE SEQUENCE [LARGE SCALE GENOMIC DNA]</scope>
    <source>
        <strain evidence="2 3">10N.261.46.F4</strain>
    </source>
</reference>